<evidence type="ECO:0000313" key="9">
    <source>
        <dbReference type="EMBL" id="CAB4701257.1"/>
    </source>
</evidence>
<evidence type="ECO:0000313" key="11">
    <source>
        <dbReference type="EMBL" id="CAB4845825.1"/>
    </source>
</evidence>
<gene>
    <name evidence="9" type="ORF">UFOPK2648_00329</name>
    <name evidence="10" type="ORF">UFOPK3037_01372</name>
    <name evidence="11" type="ORF">UFOPK3278_00112</name>
    <name evidence="8" type="ORF">UFOPK3406_00932</name>
    <name evidence="7" type="ORF">UFOPK3925_00467</name>
    <name evidence="12" type="ORF">UFOPK4097_01284</name>
</gene>
<dbReference type="InterPro" id="IPR001851">
    <property type="entry name" value="ABC_transp_permease"/>
</dbReference>
<feature type="transmembrane region" description="Helical" evidence="6">
    <location>
        <begin position="108"/>
        <end position="129"/>
    </location>
</feature>
<proteinExistence type="predicted"/>
<keyword evidence="2" id="KW-1003">Cell membrane</keyword>
<dbReference type="PANTHER" id="PTHR47089:SF1">
    <property type="entry name" value="GUANOSINE ABC TRANSPORTER PERMEASE PROTEIN NUPP"/>
    <property type="match status" value="1"/>
</dbReference>
<dbReference type="GO" id="GO:0005886">
    <property type="term" value="C:plasma membrane"/>
    <property type="evidence" value="ECO:0007669"/>
    <property type="project" value="UniProtKB-SubCell"/>
</dbReference>
<dbReference type="GO" id="GO:0022857">
    <property type="term" value="F:transmembrane transporter activity"/>
    <property type="evidence" value="ECO:0007669"/>
    <property type="project" value="InterPro"/>
</dbReference>
<dbReference type="EMBL" id="CAEZYC010000009">
    <property type="protein sequence ID" value="CAB4701257.1"/>
    <property type="molecule type" value="Genomic_DNA"/>
</dbReference>
<reference evidence="11" key="1">
    <citation type="submission" date="2020-05" db="EMBL/GenBank/DDBJ databases">
        <authorList>
            <person name="Chiriac C."/>
            <person name="Salcher M."/>
            <person name="Ghai R."/>
            <person name="Kavagutti S V."/>
        </authorList>
    </citation>
    <scope>NUCLEOTIDE SEQUENCE</scope>
</reference>
<dbReference type="Pfam" id="PF02653">
    <property type="entry name" value="BPD_transp_2"/>
    <property type="match status" value="1"/>
</dbReference>
<organism evidence="11">
    <name type="scientific">freshwater metagenome</name>
    <dbReference type="NCBI Taxonomy" id="449393"/>
    <lineage>
        <taxon>unclassified sequences</taxon>
        <taxon>metagenomes</taxon>
        <taxon>ecological metagenomes</taxon>
    </lineage>
</organism>
<evidence type="ECO:0000256" key="3">
    <source>
        <dbReference type="ARBA" id="ARBA00022692"/>
    </source>
</evidence>
<evidence type="ECO:0000313" key="12">
    <source>
        <dbReference type="EMBL" id="CAB5026669.1"/>
    </source>
</evidence>
<dbReference type="PANTHER" id="PTHR47089">
    <property type="entry name" value="ABC TRANSPORTER, PERMEASE PROTEIN"/>
    <property type="match status" value="1"/>
</dbReference>
<keyword evidence="3 6" id="KW-0812">Transmembrane</keyword>
<feature type="transmembrane region" description="Helical" evidence="6">
    <location>
        <begin position="240"/>
        <end position="261"/>
    </location>
</feature>
<name>A0A6J7BKZ6_9ZZZZ</name>
<evidence type="ECO:0000256" key="4">
    <source>
        <dbReference type="ARBA" id="ARBA00022989"/>
    </source>
</evidence>
<evidence type="ECO:0000313" key="8">
    <source>
        <dbReference type="EMBL" id="CAB4340239.1"/>
    </source>
</evidence>
<feature type="transmembrane region" description="Helical" evidence="6">
    <location>
        <begin position="12"/>
        <end position="39"/>
    </location>
</feature>
<feature type="transmembrane region" description="Helical" evidence="6">
    <location>
        <begin position="193"/>
        <end position="211"/>
    </location>
</feature>
<feature type="transmembrane region" description="Helical" evidence="6">
    <location>
        <begin position="85"/>
        <end position="102"/>
    </location>
</feature>
<dbReference type="EMBL" id="CAFAAO010000022">
    <property type="protein sequence ID" value="CAB4811952.1"/>
    <property type="molecule type" value="Genomic_DNA"/>
</dbReference>
<dbReference type="EMBL" id="CAESAI010000021">
    <property type="protein sequence ID" value="CAB4340239.1"/>
    <property type="molecule type" value="Genomic_DNA"/>
</dbReference>
<feature type="transmembrane region" description="Helical" evidence="6">
    <location>
        <begin position="318"/>
        <end position="338"/>
    </location>
</feature>
<evidence type="ECO:0000256" key="6">
    <source>
        <dbReference type="SAM" id="Phobius"/>
    </source>
</evidence>
<dbReference type="CDD" id="cd06580">
    <property type="entry name" value="TM_PBP1_transp_TpRbsC_like"/>
    <property type="match status" value="1"/>
</dbReference>
<dbReference type="AlphaFoldDB" id="A0A6J7BKZ6"/>
<comment type="subcellular location">
    <subcellularLocation>
        <location evidence="1">Cell membrane</location>
        <topology evidence="1">Multi-pass membrane protein</topology>
    </subcellularLocation>
</comment>
<evidence type="ECO:0000256" key="2">
    <source>
        <dbReference type="ARBA" id="ARBA00022475"/>
    </source>
</evidence>
<feature type="transmembrane region" description="Helical" evidence="6">
    <location>
        <begin position="138"/>
        <end position="157"/>
    </location>
</feature>
<evidence type="ECO:0000256" key="5">
    <source>
        <dbReference type="ARBA" id="ARBA00023136"/>
    </source>
</evidence>
<protein>
    <submittedName>
        <fullName evidence="11">Unannotated protein</fullName>
    </submittedName>
</protein>
<evidence type="ECO:0000256" key="1">
    <source>
        <dbReference type="ARBA" id="ARBA00004651"/>
    </source>
</evidence>
<keyword evidence="4 6" id="KW-1133">Transmembrane helix</keyword>
<evidence type="ECO:0000313" key="10">
    <source>
        <dbReference type="EMBL" id="CAB4811952.1"/>
    </source>
</evidence>
<accession>A0A6J7BKZ6</accession>
<dbReference type="EMBL" id="CAESAD010000001">
    <property type="protein sequence ID" value="CAB4334159.1"/>
    <property type="molecule type" value="Genomic_DNA"/>
</dbReference>
<dbReference type="EMBL" id="CAFBIX010000001">
    <property type="protein sequence ID" value="CAB4845825.1"/>
    <property type="molecule type" value="Genomic_DNA"/>
</dbReference>
<evidence type="ECO:0000313" key="7">
    <source>
        <dbReference type="EMBL" id="CAB4334159.1"/>
    </source>
</evidence>
<feature type="transmembrane region" description="Helical" evidence="6">
    <location>
        <begin position="51"/>
        <end position="73"/>
    </location>
</feature>
<keyword evidence="5 6" id="KW-0472">Membrane</keyword>
<sequence length="361" mass="38154">MNLRRIGTSLLAPAIGLFISLAATAVILIVIGASVSTVFSSMWNYGTSPRAMSLMLNLATTYFLSALAVSIGFKMNLFNIGVNGQYVLGALAGAVVASNLTLPTIASLTITLLVAMVVGAAWAGIAAWLKVARGVSEVISTIMLNFIAIGIISYIIVRTSVGTETSLNVRGTKLIPESGMLRGVALLDPGTPIYGFFFISIVIGIAYWFLLNRTRFGFDLRATGKSATAARTSGVQSNRMIIVTMLLSGAVAGLVGLPYLLGETGTYSLQFPTDWGFTGIAIALLGRNNPLGIALGAILWAFLDISSGQLILEGVPREISTIMQGLIVIVVVISYEIVRRNQVKSEQTSVAKALTKQEAKV</sequence>
<dbReference type="EMBL" id="CAFBPK010000024">
    <property type="protein sequence ID" value="CAB5026669.1"/>
    <property type="molecule type" value="Genomic_DNA"/>
</dbReference>